<dbReference type="InterPro" id="IPR053169">
    <property type="entry name" value="MUG_Protein"/>
</dbReference>
<evidence type="ECO:0000313" key="1">
    <source>
        <dbReference type="EMBL" id="KAK2629738.1"/>
    </source>
</evidence>
<dbReference type="PANTHER" id="PTHR47791:SF3">
    <property type="entry name" value="MEIOTICALLY UP-REGULATED GENE 191 PROTEIN"/>
    <property type="match status" value="1"/>
</dbReference>
<dbReference type="PANTHER" id="PTHR47791">
    <property type="entry name" value="MEIOTICALLY UP-REGULATED GENE 191 PROTEIN"/>
    <property type="match status" value="1"/>
</dbReference>
<dbReference type="InterPro" id="IPR005198">
    <property type="entry name" value="Glyco_hydro_76"/>
</dbReference>
<sequence length="403" mass="44141">MILPLSVRSLLTATVTISSLDNRAAAPPETSRAAVNLERAQVASSAISALDTYYSKERLQWTNISSWVAANVYNDIMDFDLFANTKQYEETYGASLRTVATSPDAQKAVQSVNEFNDDQLWWCLAMIRAYQNYGHKELLDQSIKQWKDIGADAQVFKSDQGTTVTKGGITRDMPIPADCDVDGAVYWSSETHSSLNAISTSLYAQVGAWLWAITQDQAFRGPTDSALGWLQRRMLDTKTGIMVVDALVPEGCEPRPGALTYNTGVYIGALTSMYMTSRDTKYLDAATLSATSTANGAFGNNYDASLVITEESELVERKDAVQWRDALFRNMADFYITIGAAGQVSDGLKSNVKAFFQANYDRVQQQAKFGDLYAANWWGKLNTGSDWGTGSVLGLLVGAALVL</sequence>
<organism evidence="1 2">
    <name type="scientific">Diplocarpon rosae</name>
    <dbReference type="NCBI Taxonomy" id="946125"/>
    <lineage>
        <taxon>Eukaryota</taxon>
        <taxon>Fungi</taxon>
        <taxon>Dikarya</taxon>
        <taxon>Ascomycota</taxon>
        <taxon>Pezizomycotina</taxon>
        <taxon>Leotiomycetes</taxon>
        <taxon>Helotiales</taxon>
        <taxon>Drepanopezizaceae</taxon>
        <taxon>Diplocarpon</taxon>
    </lineage>
</organism>
<comment type="caution">
    <text evidence="1">The sequence shown here is derived from an EMBL/GenBank/DDBJ whole genome shotgun (WGS) entry which is preliminary data.</text>
</comment>
<dbReference type="Pfam" id="PF03663">
    <property type="entry name" value="Glyco_hydro_76"/>
    <property type="match status" value="1"/>
</dbReference>
<reference evidence="1" key="1">
    <citation type="submission" date="2023-06" db="EMBL/GenBank/DDBJ databases">
        <title>Draft genome of Marssonina rosae.</title>
        <authorList>
            <person name="Cheng Q."/>
        </authorList>
    </citation>
    <scope>NUCLEOTIDE SEQUENCE</scope>
    <source>
        <strain evidence="1">R4</strain>
    </source>
</reference>
<dbReference type="AlphaFoldDB" id="A0AAD9T485"/>
<gene>
    <name evidence="1" type="ORF">QTJ16_000558</name>
</gene>
<dbReference type="Proteomes" id="UP001285354">
    <property type="component" value="Unassembled WGS sequence"/>
</dbReference>
<dbReference type="Gene3D" id="1.50.10.20">
    <property type="match status" value="1"/>
</dbReference>
<keyword evidence="2" id="KW-1185">Reference proteome</keyword>
<evidence type="ECO:0000313" key="2">
    <source>
        <dbReference type="Proteomes" id="UP001285354"/>
    </source>
</evidence>
<name>A0AAD9T485_9HELO</name>
<accession>A0AAD9T485</accession>
<proteinExistence type="predicted"/>
<dbReference type="EMBL" id="JAUBYV010000001">
    <property type="protein sequence ID" value="KAK2629738.1"/>
    <property type="molecule type" value="Genomic_DNA"/>
</dbReference>
<dbReference type="InterPro" id="IPR008928">
    <property type="entry name" value="6-hairpin_glycosidase_sf"/>
</dbReference>
<protein>
    <recommendedName>
        <fullName evidence="3">Glycoside hydrolase family 76 protein</fullName>
    </recommendedName>
</protein>
<dbReference type="GO" id="GO:0005975">
    <property type="term" value="P:carbohydrate metabolic process"/>
    <property type="evidence" value="ECO:0007669"/>
    <property type="project" value="InterPro"/>
</dbReference>
<evidence type="ECO:0008006" key="3">
    <source>
        <dbReference type="Google" id="ProtNLM"/>
    </source>
</evidence>
<dbReference type="SUPFAM" id="SSF48208">
    <property type="entry name" value="Six-hairpin glycosidases"/>
    <property type="match status" value="1"/>
</dbReference>